<feature type="compositionally biased region" description="Polar residues" evidence="1">
    <location>
        <begin position="226"/>
        <end position="261"/>
    </location>
</feature>
<feature type="compositionally biased region" description="Low complexity" evidence="1">
    <location>
        <begin position="97"/>
        <end position="136"/>
    </location>
</feature>
<proteinExistence type="predicted"/>
<feature type="compositionally biased region" description="Polar residues" evidence="1">
    <location>
        <begin position="61"/>
        <end position="80"/>
    </location>
</feature>
<sequence length="560" mass="59400">MHVSAQGSPRVRENCQFHRAVCIGFRRRIEKSNLKRTTPLPDERPRQSVANLIGRFEKQKTTSSAQNVPIIPRTSSVTSHRTGDSALEDIKEKREWPPTTAASTTTPVVSPTPDTGNPATADTTSTSSPPLEYIIEPIPPVEITPPTPSIPTHPTTVLDQDVSMSPKPKQGTTTNTNKSSTAAAKITQTKEKVGSDHTPVAPRASIVKSTTKPAPSKTAPTPTKSNGAVSTSATPAKTPAKSSGTSRTLTSKPPSTPNRAKSPSEAGRRTPSSVTRPKTPSHLYAPTAASLARSRANAPPPPPVEKPKRKLTTDLTKPTAASASKMRSPVTNTVASPLRSPKSTATKPTVKSSTIASKTASVTKATVKSSLSRPSPVTATPISPVTHASPEAAHAVETASVITADGSDSIGKGSVKGQTEDDEVREQALKREGEIEHYDDDFADESHEPRHSVVHEPEQELIVDEKSSEFHYLTQEPESEDHVSETVEVTSNVDENPSDVAGEPPEVDSVAAEVVTESETKPSNDAGAELEDIVNMLETALKVEHSSPKAVAGEIPDEHQ</sequence>
<name>A0AAV5A118_9AGAM</name>
<dbReference type="Proteomes" id="UP001050691">
    <property type="component" value="Unassembled WGS sequence"/>
</dbReference>
<organism evidence="2 3">
    <name type="scientific">Clathrus columnatus</name>
    <dbReference type="NCBI Taxonomy" id="1419009"/>
    <lineage>
        <taxon>Eukaryota</taxon>
        <taxon>Fungi</taxon>
        <taxon>Dikarya</taxon>
        <taxon>Basidiomycota</taxon>
        <taxon>Agaricomycotina</taxon>
        <taxon>Agaricomycetes</taxon>
        <taxon>Phallomycetidae</taxon>
        <taxon>Phallales</taxon>
        <taxon>Clathraceae</taxon>
        <taxon>Clathrus</taxon>
    </lineage>
</organism>
<evidence type="ECO:0000313" key="2">
    <source>
        <dbReference type="EMBL" id="GJJ08341.1"/>
    </source>
</evidence>
<comment type="caution">
    <text evidence="2">The sequence shown here is derived from an EMBL/GenBank/DDBJ whole genome shotgun (WGS) entry which is preliminary data.</text>
</comment>
<dbReference type="AlphaFoldDB" id="A0AAV5A118"/>
<evidence type="ECO:0000313" key="3">
    <source>
        <dbReference type="Proteomes" id="UP001050691"/>
    </source>
</evidence>
<gene>
    <name evidence="2" type="ORF">Clacol_002552</name>
</gene>
<feature type="compositionally biased region" description="Basic and acidic residues" evidence="1">
    <location>
        <begin position="425"/>
        <end position="436"/>
    </location>
</feature>
<feature type="region of interest" description="Disordered" evidence="1">
    <location>
        <begin position="56"/>
        <end position="458"/>
    </location>
</feature>
<reference evidence="2" key="1">
    <citation type="submission" date="2021-10" db="EMBL/GenBank/DDBJ databases">
        <title>De novo Genome Assembly of Clathrus columnatus (Basidiomycota, Fungi) Using Illumina and Nanopore Sequence Data.</title>
        <authorList>
            <person name="Ogiso-Tanaka E."/>
            <person name="Itagaki H."/>
            <person name="Hosoya T."/>
            <person name="Hosaka K."/>
        </authorList>
    </citation>
    <scope>NUCLEOTIDE SEQUENCE</scope>
    <source>
        <strain evidence="2">MO-923</strain>
    </source>
</reference>
<keyword evidence="3" id="KW-1185">Reference proteome</keyword>
<feature type="compositionally biased region" description="Polar residues" evidence="1">
    <location>
        <begin position="313"/>
        <end position="322"/>
    </location>
</feature>
<feature type="compositionally biased region" description="Pro residues" evidence="1">
    <location>
        <begin position="137"/>
        <end position="151"/>
    </location>
</feature>
<feature type="compositionally biased region" description="Basic and acidic residues" evidence="1">
    <location>
        <begin position="444"/>
        <end position="458"/>
    </location>
</feature>
<dbReference type="EMBL" id="BPWL01000003">
    <property type="protein sequence ID" value="GJJ08341.1"/>
    <property type="molecule type" value="Genomic_DNA"/>
</dbReference>
<feature type="compositionally biased region" description="Polar residues" evidence="1">
    <location>
        <begin position="329"/>
        <end position="383"/>
    </location>
</feature>
<protein>
    <submittedName>
        <fullName evidence="2">Uncharacterized protein</fullName>
    </submittedName>
</protein>
<evidence type="ECO:0000256" key="1">
    <source>
        <dbReference type="SAM" id="MobiDB-lite"/>
    </source>
</evidence>
<feature type="compositionally biased region" description="Low complexity" evidence="1">
    <location>
        <begin position="172"/>
        <end position="185"/>
    </location>
</feature>
<accession>A0AAV5A118</accession>
<feature type="compositionally biased region" description="Low complexity" evidence="1">
    <location>
        <begin position="208"/>
        <end position="225"/>
    </location>
</feature>
<feature type="compositionally biased region" description="Low complexity" evidence="1">
    <location>
        <begin position="288"/>
        <end position="297"/>
    </location>
</feature>